<dbReference type="OrthoDB" id="9901292at2"/>
<keyword evidence="2" id="KW-1185">Reference proteome</keyword>
<dbReference type="InterPro" id="IPR047690">
    <property type="entry name" value="IPExxxVDY_fam"/>
</dbReference>
<organism evidence="1 2">
    <name type="scientific">Acetobacteroides hydrogenigenes</name>
    <dbReference type="NCBI Taxonomy" id="979970"/>
    <lineage>
        <taxon>Bacteria</taxon>
        <taxon>Pseudomonadati</taxon>
        <taxon>Bacteroidota</taxon>
        <taxon>Bacteroidia</taxon>
        <taxon>Bacteroidales</taxon>
        <taxon>Rikenellaceae</taxon>
        <taxon>Acetobacteroides</taxon>
    </lineage>
</organism>
<dbReference type="NCBIfam" id="NF033205">
    <property type="entry name" value="IPExxxVDY"/>
    <property type="match status" value="1"/>
</dbReference>
<proteinExistence type="predicted"/>
<evidence type="ECO:0000313" key="2">
    <source>
        <dbReference type="Proteomes" id="UP000294830"/>
    </source>
</evidence>
<gene>
    <name evidence="1" type="ORF">CLV25_11413</name>
</gene>
<dbReference type="AlphaFoldDB" id="A0A4R2E5Z8"/>
<comment type="caution">
    <text evidence="1">The sequence shown here is derived from an EMBL/GenBank/DDBJ whole genome shotgun (WGS) entry which is preliminary data.</text>
</comment>
<reference evidence="1 2" key="1">
    <citation type="submission" date="2019-03" db="EMBL/GenBank/DDBJ databases">
        <title>Genomic Encyclopedia of Archaeal and Bacterial Type Strains, Phase II (KMG-II): from individual species to whole genera.</title>
        <authorList>
            <person name="Goeker M."/>
        </authorList>
    </citation>
    <scope>NUCLEOTIDE SEQUENCE [LARGE SCALE GENOMIC DNA]</scope>
    <source>
        <strain evidence="1 2">RL-C</strain>
    </source>
</reference>
<evidence type="ECO:0000313" key="1">
    <source>
        <dbReference type="EMBL" id="TCN63858.1"/>
    </source>
</evidence>
<dbReference type="RefSeq" id="WP_131840012.1">
    <property type="nucleotide sequence ID" value="NZ_SLWB01000014.1"/>
</dbReference>
<accession>A0A4R2E5Z8</accession>
<dbReference type="EMBL" id="SLWB01000014">
    <property type="protein sequence ID" value="TCN63858.1"/>
    <property type="molecule type" value="Genomic_DNA"/>
</dbReference>
<sequence>MGAKKPVSKSLQKVKLVEQPNHTLTLFAICTTENGYRLSWLLNSALSLNLQRQELNFEELPPVISKLDIFAEAQNNGAILLPNKLEPSKFITSKHKQFDYLLVLHQQLTDKDITLIESTLKKIPGIVATIQITELEKKIVEFVNLF</sequence>
<protein>
    <recommendedName>
        <fullName evidence="3">IPExxxVDY family protein</fullName>
    </recommendedName>
</protein>
<evidence type="ECO:0008006" key="3">
    <source>
        <dbReference type="Google" id="ProtNLM"/>
    </source>
</evidence>
<dbReference type="Proteomes" id="UP000294830">
    <property type="component" value="Unassembled WGS sequence"/>
</dbReference>
<name>A0A4R2E5Z8_9BACT</name>